<reference evidence="2 3" key="1">
    <citation type="submission" date="2010-04" db="EMBL/GenBank/DDBJ databases">
        <authorList>
            <person name="Qin X."/>
            <person name="Bachman B."/>
            <person name="Battles P."/>
            <person name="Bell A."/>
            <person name="Bess C."/>
            <person name="Bickham C."/>
            <person name="Chaboub L."/>
            <person name="Chen D."/>
            <person name="Coyle M."/>
            <person name="Deiros D.R."/>
            <person name="Dinh H."/>
            <person name="Forbes L."/>
            <person name="Fowler G."/>
            <person name="Francisco L."/>
            <person name="Fu Q."/>
            <person name="Gubbala S."/>
            <person name="Hale W."/>
            <person name="Han Y."/>
            <person name="Hemphill L."/>
            <person name="Highlander S.K."/>
            <person name="Hirani K."/>
            <person name="Hogues M."/>
            <person name="Jackson L."/>
            <person name="Jakkamsetti A."/>
            <person name="Javaid M."/>
            <person name="Jiang H."/>
            <person name="Korchina V."/>
            <person name="Kovar C."/>
            <person name="Lara F."/>
            <person name="Lee S."/>
            <person name="Mata R."/>
            <person name="Mathew T."/>
            <person name="Moen C."/>
            <person name="Morales K."/>
            <person name="Munidasa M."/>
            <person name="Nazareth L."/>
            <person name="Ngo R."/>
            <person name="Nguyen L."/>
            <person name="Okwuonu G."/>
            <person name="Ongeri F."/>
            <person name="Patil S."/>
            <person name="Petrosino J."/>
            <person name="Pham C."/>
            <person name="Pham P."/>
            <person name="Pu L.-L."/>
            <person name="Puazo M."/>
            <person name="Raj R."/>
            <person name="Reid J."/>
            <person name="Rouhana J."/>
            <person name="Saada N."/>
            <person name="Shang Y."/>
            <person name="Simmons D."/>
            <person name="Thornton R."/>
            <person name="Warren J."/>
            <person name="Weissenberger G."/>
            <person name="Zhang J."/>
            <person name="Zhang L."/>
            <person name="Zhou C."/>
            <person name="Zhu D."/>
            <person name="Muzny D."/>
            <person name="Worley K."/>
            <person name="Gibbs R."/>
        </authorList>
    </citation>
    <scope>NUCLEOTIDE SEQUENCE [LARGE SCALE GENOMIC DNA]</scope>
    <source>
        <strain evidence="2 3">ATCC 49957</strain>
    </source>
</reference>
<dbReference type="Pfam" id="PF06923">
    <property type="entry name" value="GutM"/>
    <property type="match status" value="1"/>
</dbReference>
<protein>
    <submittedName>
        <fullName evidence="2">Glucitol operon activator protein (GutM)</fullName>
    </submittedName>
</protein>
<comment type="caution">
    <text evidence="2">The sequence shown here is derived from an EMBL/GenBank/DDBJ whole genome shotgun (WGS) entry which is preliminary data.</text>
</comment>
<organism evidence="2 3">
    <name type="scientific">Pseudoroseomonas cervicalis ATCC 49957</name>
    <dbReference type="NCBI Taxonomy" id="525371"/>
    <lineage>
        <taxon>Bacteria</taxon>
        <taxon>Pseudomonadati</taxon>
        <taxon>Pseudomonadota</taxon>
        <taxon>Alphaproteobacteria</taxon>
        <taxon>Acetobacterales</taxon>
        <taxon>Roseomonadaceae</taxon>
        <taxon>Roseomonas</taxon>
    </lineage>
</organism>
<dbReference type="EMBL" id="ADVL01000054">
    <property type="protein sequence ID" value="EFH13534.1"/>
    <property type="molecule type" value="Genomic_DNA"/>
</dbReference>
<keyword evidence="1" id="KW-0472">Membrane</keyword>
<evidence type="ECO:0000313" key="3">
    <source>
        <dbReference type="Proteomes" id="UP000005324"/>
    </source>
</evidence>
<evidence type="ECO:0000256" key="1">
    <source>
        <dbReference type="SAM" id="Phobius"/>
    </source>
</evidence>
<proteinExistence type="predicted"/>
<keyword evidence="1" id="KW-0812">Transmembrane</keyword>
<evidence type="ECO:0000313" key="2">
    <source>
        <dbReference type="EMBL" id="EFH13534.1"/>
    </source>
</evidence>
<dbReference type="Proteomes" id="UP000005324">
    <property type="component" value="Unassembled WGS sequence"/>
</dbReference>
<keyword evidence="1" id="KW-1133">Transmembrane helix</keyword>
<gene>
    <name evidence="2" type="ORF">HMPREF0731_0242</name>
</gene>
<dbReference type="RefSeq" id="WP_007005493.1">
    <property type="nucleotide sequence ID" value="NZ_GG770783.1"/>
</dbReference>
<sequence length="151" mass="16312">MEFWQGPLGVMPAWQWGLVLLGVLWALQALGTWRQMRHYRQVMQAVLREEPEGYLGTGAARGVLAKGVIVLLVAGPDLVARRVLLMEGRSVLAGFRRAPELEGLPLDALETRDFPAAQRGRAAALRGAIAQIRKAAEAPALPEPSLSASPA</sequence>
<name>D5RGN3_9PROT</name>
<feature type="transmembrane region" description="Helical" evidence="1">
    <location>
        <begin position="13"/>
        <end position="33"/>
    </location>
</feature>
<accession>D5RGN3</accession>
<dbReference type="HOGENOM" id="CLU_124480_2_0_5"/>
<dbReference type="AlphaFoldDB" id="D5RGN3"/>
<dbReference type="InterPro" id="IPR009693">
    <property type="entry name" value="Glucitol_operon_activator"/>
</dbReference>
<keyword evidence="3" id="KW-1185">Reference proteome</keyword>